<dbReference type="Gramene" id="rna-AYBTSS11_LOCUS20283">
    <property type="protein sequence ID" value="CAJ1964384.1"/>
    <property type="gene ID" value="gene-AYBTSS11_LOCUS20283"/>
</dbReference>
<evidence type="ECO:0000313" key="2">
    <source>
        <dbReference type="Proteomes" id="UP001189624"/>
    </source>
</evidence>
<name>A0AA86T2Q5_9FABA</name>
<evidence type="ECO:0000313" key="1">
    <source>
        <dbReference type="EMBL" id="CAJ1964384.1"/>
    </source>
</evidence>
<protein>
    <submittedName>
        <fullName evidence="1">Uncharacterized protein</fullName>
    </submittedName>
</protein>
<dbReference type="AlphaFoldDB" id="A0AA86T2Q5"/>
<accession>A0AA86T2Q5</accession>
<sequence length="54" mass="6306">MLTALIEMDGMLKKLLKLLVSNGKKENITYLMATKHWNIYGHLVKYYLENALHV</sequence>
<feature type="non-terminal residue" evidence="1">
    <location>
        <position position="54"/>
    </location>
</feature>
<organism evidence="1 2">
    <name type="scientific">Sphenostylis stenocarpa</name>
    <dbReference type="NCBI Taxonomy" id="92480"/>
    <lineage>
        <taxon>Eukaryota</taxon>
        <taxon>Viridiplantae</taxon>
        <taxon>Streptophyta</taxon>
        <taxon>Embryophyta</taxon>
        <taxon>Tracheophyta</taxon>
        <taxon>Spermatophyta</taxon>
        <taxon>Magnoliopsida</taxon>
        <taxon>eudicotyledons</taxon>
        <taxon>Gunneridae</taxon>
        <taxon>Pentapetalae</taxon>
        <taxon>rosids</taxon>
        <taxon>fabids</taxon>
        <taxon>Fabales</taxon>
        <taxon>Fabaceae</taxon>
        <taxon>Papilionoideae</taxon>
        <taxon>50 kb inversion clade</taxon>
        <taxon>NPAAA clade</taxon>
        <taxon>indigoferoid/millettioid clade</taxon>
        <taxon>Phaseoleae</taxon>
        <taxon>Sphenostylis</taxon>
    </lineage>
</organism>
<reference evidence="1" key="1">
    <citation type="submission" date="2023-10" db="EMBL/GenBank/DDBJ databases">
        <authorList>
            <person name="Domelevo Entfellner J.-B."/>
        </authorList>
    </citation>
    <scope>NUCLEOTIDE SEQUENCE</scope>
</reference>
<dbReference type="EMBL" id="OY731403">
    <property type="protein sequence ID" value="CAJ1964384.1"/>
    <property type="molecule type" value="Genomic_DNA"/>
</dbReference>
<gene>
    <name evidence="1" type="ORF">AYBTSS11_LOCUS20283</name>
</gene>
<proteinExistence type="predicted"/>
<keyword evidence="2" id="KW-1185">Reference proteome</keyword>
<dbReference type="Proteomes" id="UP001189624">
    <property type="component" value="Chromosome 6"/>
</dbReference>